<proteinExistence type="predicted"/>
<protein>
    <recommendedName>
        <fullName evidence="3">Secreted protein</fullName>
    </recommendedName>
</protein>
<accession>A0AAU9M4Q8</accession>
<evidence type="ECO:0008006" key="3">
    <source>
        <dbReference type="Google" id="ProtNLM"/>
    </source>
</evidence>
<dbReference type="AlphaFoldDB" id="A0AAU9M4Q8"/>
<gene>
    <name evidence="1" type="ORF">LVIROSA_LOCUS9066</name>
</gene>
<reference evidence="1 2" key="1">
    <citation type="submission" date="2022-01" db="EMBL/GenBank/DDBJ databases">
        <authorList>
            <person name="Xiong W."/>
            <person name="Schranz E."/>
        </authorList>
    </citation>
    <scope>NUCLEOTIDE SEQUENCE [LARGE SCALE GENOMIC DNA]</scope>
</reference>
<comment type="caution">
    <text evidence="1">The sequence shown here is derived from an EMBL/GenBank/DDBJ whole genome shotgun (WGS) entry which is preliminary data.</text>
</comment>
<evidence type="ECO:0000313" key="2">
    <source>
        <dbReference type="Proteomes" id="UP001157418"/>
    </source>
</evidence>
<evidence type="ECO:0000313" key="1">
    <source>
        <dbReference type="EMBL" id="CAH1421677.1"/>
    </source>
</evidence>
<dbReference type="EMBL" id="CAKMRJ010001112">
    <property type="protein sequence ID" value="CAH1421677.1"/>
    <property type="molecule type" value="Genomic_DNA"/>
</dbReference>
<name>A0AAU9M4Q8_9ASTR</name>
<keyword evidence="2" id="KW-1185">Reference proteome</keyword>
<sequence length="111" mass="12090">MYAVAQAAIARSGFACVFRVVTVDEPFVVLNLIVPCIVDGMACNRKRAGHPRIITSSYLCFTNENSIILVTLSFRSWLSSVNGRFMVLSGHNLCPVKPTSGARVGGLRLLF</sequence>
<organism evidence="1 2">
    <name type="scientific">Lactuca virosa</name>
    <dbReference type="NCBI Taxonomy" id="75947"/>
    <lineage>
        <taxon>Eukaryota</taxon>
        <taxon>Viridiplantae</taxon>
        <taxon>Streptophyta</taxon>
        <taxon>Embryophyta</taxon>
        <taxon>Tracheophyta</taxon>
        <taxon>Spermatophyta</taxon>
        <taxon>Magnoliopsida</taxon>
        <taxon>eudicotyledons</taxon>
        <taxon>Gunneridae</taxon>
        <taxon>Pentapetalae</taxon>
        <taxon>asterids</taxon>
        <taxon>campanulids</taxon>
        <taxon>Asterales</taxon>
        <taxon>Asteraceae</taxon>
        <taxon>Cichorioideae</taxon>
        <taxon>Cichorieae</taxon>
        <taxon>Lactucinae</taxon>
        <taxon>Lactuca</taxon>
    </lineage>
</organism>
<dbReference type="Proteomes" id="UP001157418">
    <property type="component" value="Unassembled WGS sequence"/>
</dbReference>